<dbReference type="PANTHER" id="PTHR10900">
    <property type="entry name" value="PERIOSTIN-RELATED"/>
    <property type="match status" value="1"/>
</dbReference>
<keyword evidence="1" id="KW-0472">Membrane</keyword>
<feature type="domain" description="FAS1" evidence="2">
    <location>
        <begin position="32"/>
        <end position="162"/>
    </location>
</feature>
<dbReference type="InParanoid" id="D1YVG9"/>
<dbReference type="Proteomes" id="UP000001882">
    <property type="component" value="Chromosome"/>
</dbReference>
<proteinExistence type="predicted"/>
<organism evidence="3 4">
    <name type="scientific">Methanocella paludicola (strain DSM 17711 / JCM 13418 / NBRC 101707 / SANAE)</name>
    <dbReference type="NCBI Taxonomy" id="304371"/>
    <lineage>
        <taxon>Archaea</taxon>
        <taxon>Methanobacteriati</taxon>
        <taxon>Methanobacteriota</taxon>
        <taxon>Stenosarchaea group</taxon>
        <taxon>Methanomicrobia</taxon>
        <taxon>Methanocellales</taxon>
        <taxon>Methanocellaceae</taxon>
        <taxon>Methanocella</taxon>
    </lineage>
</organism>
<dbReference type="RefSeq" id="WP_012899121.1">
    <property type="nucleotide sequence ID" value="NC_013665.1"/>
</dbReference>
<gene>
    <name evidence="3" type="ordered locus">MCP_0369</name>
</gene>
<keyword evidence="1" id="KW-0812">Transmembrane</keyword>
<dbReference type="InterPro" id="IPR050904">
    <property type="entry name" value="Adhesion/Biosynth-related"/>
</dbReference>
<keyword evidence="1" id="KW-1133">Transmembrane helix</keyword>
<feature type="transmembrane region" description="Helical" evidence="1">
    <location>
        <begin position="180"/>
        <end position="198"/>
    </location>
</feature>
<evidence type="ECO:0000313" key="3">
    <source>
        <dbReference type="EMBL" id="BAI60441.1"/>
    </source>
</evidence>
<dbReference type="KEGG" id="mpd:MCP_0369"/>
<dbReference type="eggNOG" id="arCOG03335">
    <property type="taxonomic scope" value="Archaea"/>
</dbReference>
<dbReference type="Gene3D" id="2.30.180.10">
    <property type="entry name" value="FAS1 domain"/>
    <property type="match status" value="1"/>
</dbReference>
<dbReference type="InterPro" id="IPR000782">
    <property type="entry name" value="FAS1_domain"/>
</dbReference>
<dbReference type="AlphaFoldDB" id="D1YVG9"/>
<reference evidence="3 4" key="2">
    <citation type="journal article" date="2008" name="Int. J. Syst. Evol. Microbiol.">
        <title>Methanocella paludicola gen. nov., sp. nov., a methane-producing archaeon, the first isolate of the lineage 'Rice Cluster I', and proposal of the new archaeal order Methanocellales ord. nov.</title>
        <authorList>
            <person name="Sakai S."/>
            <person name="Imachi H."/>
            <person name="Hanada S."/>
            <person name="Ohashi A."/>
            <person name="Harada H."/>
            <person name="Kamagata Y."/>
        </authorList>
    </citation>
    <scope>NUCLEOTIDE SEQUENCE [LARGE SCALE GENOMIC DNA]</scope>
    <source>
        <strain evidence="4">DSM 17711 / JCM 13418 / NBRC 101707 / SANAE</strain>
    </source>
</reference>
<dbReference type="FunFam" id="2.30.180.10:FF:000014">
    <property type="entry name" value="Stabilin 1"/>
    <property type="match status" value="1"/>
</dbReference>
<dbReference type="OrthoDB" id="105895at2157"/>
<evidence type="ECO:0000256" key="1">
    <source>
        <dbReference type="SAM" id="Phobius"/>
    </source>
</evidence>
<evidence type="ECO:0000259" key="2">
    <source>
        <dbReference type="PROSITE" id="PS50213"/>
    </source>
</evidence>
<reference evidence="3 4" key="1">
    <citation type="journal article" date="2007" name="Appl. Environ. Microbiol.">
        <title>Isolation of key methanogens for global methane emission from rice paddy fields: a novel isolate affiliated with the clone cluster rice cluster I.</title>
        <authorList>
            <person name="Sakai S."/>
            <person name="Imachi H."/>
            <person name="Sekiguchi Y."/>
            <person name="Ohashi A."/>
            <person name="Harada H."/>
            <person name="Kamagata Y."/>
        </authorList>
    </citation>
    <scope>NUCLEOTIDE SEQUENCE [LARGE SCALE GENOMIC DNA]</scope>
    <source>
        <strain evidence="4">DSM 17711 / JCM 13418 / NBRC 101707 / SANAE</strain>
    </source>
</reference>
<accession>D1YVG9</accession>
<dbReference type="InterPro" id="IPR036378">
    <property type="entry name" value="FAS1_dom_sf"/>
</dbReference>
<keyword evidence="4" id="KW-1185">Reference proteome</keyword>
<dbReference type="STRING" id="304371.MCP_0369"/>
<sequence length="215" mass="23088">MSGIKKYITILLLLALAAGLAAPFVNAQVGSQRTVLENLANIGQFSTFLGAVRAAGLDNVLKGPGEFTVFAPTNAAFDKLPKNQLNALMQDQPRLSSLLQYHAVPGRLTFADLSRMTDVKTVDGKTLPINIKDGGLVVGGSRVLNQGVECKNGIIYPVDSVMMPPGFTMAQKTQSSPLGWLPWLLAALVIGAGALYLMTRRKNREEPRVEEKKGP</sequence>
<dbReference type="SUPFAM" id="SSF82153">
    <property type="entry name" value="FAS1 domain"/>
    <property type="match status" value="1"/>
</dbReference>
<dbReference type="Pfam" id="PF02469">
    <property type="entry name" value="Fasciclin"/>
    <property type="match status" value="1"/>
</dbReference>
<evidence type="ECO:0000313" key="4">
    <source>
        <dbReference type="Proteomes" id="UP000001882"/>
    </source>
</evidence>
<name>D1YVG9_METPS</name>
<dbReference type="SMART" id="SM00554">
    <property type="entry name" value="FAS1"/>
    <property type="match status" value="1"/>
</dbReference>
<reference evidence="4" key="3">
    <citation type="journal article" date="2011" name="PLoS ONE">
        <title>Genome sequence of a mesophilic hydrogenotrophic methanogen Methanocella paludicola, the first cultivated representative of the order Methanocellales.</title>
        <authorList>
            <person name="Sakai S."/>
            <person name="Takaki Y."/>
            <person name="Shimamura S."/>
            <person name="Sekine M."/>
            <person name="Tajima T."/>
            <person name="Kosugi H."/>
            <person name="Ichikawa N."/>
            <person name="Tasumi E."/>
            <person name="Hiraki A.T."/>
            <person name="Shimizu A."/>
            <person name="Kato Y."/>
            <person name="Nishiko R."/>
            <person name="Mori K."/>
            <person name="Fujita N."/>
            <person name="Imachi H."/>
            <person name="Takai K."/>
        </authorList>
    </citation>
    <scope>NUCLEOTIDE SEQUENCE [LARGE SCALE GENOMIC DNA]</scope>
    <source>
        <strain evidence="4">DSM 17711 / JCM 13418 / NBRC 101707 / SANAE</strain>
    </source>
</reference>
<dbReference type="PROSITE" id="PS50213">
    <property type="entry name" value="FAS1"/>
    <property type="match status" value="1"/>
</dbReference>
<dbReference type="PANTHER" id="PTHR10900:SF77">
    <property type="entry name" value="FI19380P1"/>
    <property type="match status" value="1"/>
</dbReference>
<dbReference type="GeneID" id="8683101"/>
<dbReference type="EMBL" id="AP011532">
    <property type="protein sequence ID" value="BAI60441.1"/>
    <property type="molecule type" value="Genomic_DNA"/>
</dbReference>
<protein>
    <recommendedName>
        <fullName evidence="2">FAS1 domain-containing protein</fullName>
    </recommendedName>
</protein>